<evidence type="ECO:0000313" key="2">
    <source>
        <dbReference type="Proteomes" id="UP000002964"/>
    </source>
</evidence>
<accession>H8Z1X5</accession>
<evidence type="ECO:0008006" key="3">
    <source>
        <dbReference type="Google" id="ProtNLM"/>
    </source>
</evidence>
<dbReference type="SUPFAM" id="SSF53383">
    <property type="entry name" value="PLP-dependent transferases"/>
    <property type="match status" value="1"/>
</dbReference>
<dbReference type="eggNOG" id="COG0399">
    <property type="taxonomic scope" value="Bacteria"/>
</dbReference>
<evidence type="ECO:0000313" key="1">
    <source>
        <dbReference type="EMBL" id="EIC22603.1"/>
    </source>
</evidence>
<reference evidence="2" key="1">
    <citation type="submission" date="2011-06" db="EMBL/GenBank/DDBJ databases">
        <authorList>
            <consortium name="US DOE Joint Genome Institute (JGI-PGF)"/>
            <person name="Lucas S."/>
            <person name="Han J."/>
            <person name="Lapidus A."/>
            <person name="Cheng J.-F."/>
            <person name="Goodwin L."/>
            <person name="Pitluck S."/>
            <person name="Peters L."/>
            <person name="Land M.L."/>
            <person name="Hauser L."/>
            <person name="Vogl K."/>
            <person name="Liu Z."/>
            <person name="Overmann J."/>
            <person name="Frigaard N.-U."/>
            <person name="Bryant D.A."/>
            <person name="Woyke T.J."/>
        </authorList>
    </citation>
    <scope>NUCLEOTIDE SEQUENCE [LARGE SCALE GENOMIC DNA]</scope>
    <source>
        <strain evidence="2">970</strain>
    </source>
</reference>
<keyword evidence="2" id="KW-1185">Reference proteome</keyword>
<dbReference type="RefSeq" id="WP_009149532.1">
    <property type="nucleotide sequence ID" value="NZ_CP121471.1"/>
</dbReference>
<protein>
    <recommendedName>
        <fullName evidence="3">PLP-dependent enzyme possibly involved in cell wall biogenesis</fullName>
    </recommendedName>
</protein>
<dbReference type="InterPro" id="IPR015424">
    <property type="entry name" value="PyrdxlP-dep_Trfase"/>
</dbReference>
<proteinExistence type="predicted"/>
<sequence>MYSNSTTQPIGGYFELELPPPRALPHNGLQGFQSARAAFLALLRAGRPNRVWLPKYICNAMLAPLMRAGMAYAWYDLTEHWQVDPAIQLQTGDWLVYVNYFGLCSKPVDDLLQRFPPEQIILDYSQAFFAPPSPQALATLYSPRKFFGVPDGGLLHSQIPVPQSTHIDQDAFARMSHLLRRLGDTPEAGYTAYQHAEHSLDDPEPKRLSPLSARILSSIDFDAVRAKRRANFQYLHSRLGADQQSFAAMKDTDIPLCYPYRSDQPGLRQALIRQRLFIATYWPEALERLAPHRANSLVNNLLPLPIDQRYGNEDMERIATAILAHR</sequence>
<gene>
    <name evidence="1" type="ORF">Thi970DRAFT_02877</name>
</gene>
<dbReference type="EMBL" id="JH603169">
    <property type="protein sequence ID" value="EIC22603.1"/>
    <property type="molecule type" value="Genomic_DNA"/>
</dbReference>
<name>H8Z1X5_9GAMM</name>
<organism evidence="1 2">
    <name type="scientific">Thiorhodovibrio frisius</name>
    <dbReference type="NCBI Taxonomy" id="631362"/>
    <lineage>
        <taxon>Bacteria</taxon>
        <taxon>Pseudomonadati</taxon>
        <taxon>Pseudomonadota</taxon>
        <taxon>Gammaproteobacteria</taxon>
        <taxon>Chromatiales</taxon>
        <taxon>Chromatiaceae</taxon>
        <taxon>Thiorhodovibrio</taxon>
    </lineage>
</organism>
<dbReference type="AlphaFoldDB" id="H8Z1X5"/>
<dbReference type="HOGENOM" id="CLU_059313_0_0_6"/>
<dbReference type="Proteomes" id="UP000002964">
    <property type="component" value="Unassembled WGS sequence"/>
</dbReference>
<reference evidence="1 2" key="2">
    <citation type="submission" date="2011-11" db="EMBL/GenBank/DDBJ databases">
        <authorList>
            <consortium name="US DOE Joint Genome Institute"/>
            <person name="Lucas S."/>
            <person name="Han J."/>
            <person name="Lapidus A."/>
            <person name="Cheng J.-F."/>
            <person name="Goodwin L."/>
            <person name="Pitluck S."/>
            <person name="Peters L."/>
            <person name="Ovchinnikova G."/>
            <person name="Zhang X."/>
            <person name="Detter J.C."/>
            <person name="Han C."/>
            <person name="Tapia R."/>
            <person name="Land M."/>
            <person name="Hauser L."/>
            <person name="Kyrpides N."/>
            <person name="Ivanova N."/>
            <person name="Pagani I."/>
            <person name="Vogl K."/>
            <person name="Liu Z."/>
            <person name="Overmann J."/>
            <person name="Frigaard N.-U."/>
            <person name="Bryant D."/>
            <person name="Woyke T."/>
        </authorList>
    </citation>
    <scope>NUCLEOTIDE SEQUENCE [LARGE SCALE GENOMIC DNA]</scope>
    <source>
        <strain evidence="1 2">970</strain>
    </source>
</reference>
<dbReference type="STRING" id="631362.Thi970DRAFT_02877"/>